<accession>A0A6V8KSV1</accession>
<name>A0A6V8KSV1_9ACTN</name>
<evidence type="ECO:0000313" key="2">
    <source>
        <dbReference type="Proteomes" id="UP000482800"/>
    </source>
</evidence>
<proteinExistence type="predicted"/>
<protein>
    <recommendedName>
        <fullName evidence="3">Glyoxalase</fullName>
    </recommendedName>
</protein>
<dbReference type="RefSeq" id="WP_173069716.1">
    <property type="nucleotide sequence ID" value="NZ_BLPF01000004.1"/>
</dbReference>
<evidence type="ECO:0008006" key="3">
    <source>
        <dbReference type="Google" id="ProtNLM"/>
    </source>
</evidence>
<dbReference type="Gene3D" id="3.10.180.10">
    <property type="entry name" value="2,3-Dihydroxybiphenyl 1,2-Dioxygenase, domain 1"/>
    <property type="match status" value="1"/>
</dbReference>
<dbReference type="InterPro" id="IPR029068">
    <property type="entry name" value="Glyas_Bleomycin-R_OHBP_Dase"/>
</dbReference>
<keyword evidence="2" id="KW-1185">Reference proteome</keyword>
<comment type="caution">
    <text evidence="1">The sequence shown here is derived from an EMBL/GenBank/DDBJ whole genome shotgun (WGS) entry which is preliminary data.</text>
</comment>
<dbReference type="Proteomes" id="UP000482800">
    <property type="component" value="Unassembled WGS sequence"/>
</dbReference>
<evidence type="ECO:0000313" key="1">
    <source>
        <dbReference type="EMBL" id="GFJ84916.1"/>
    </source>
</evidence>
<dbReference type="EMBL" id="BLPF01000004">
    <property type="protein sequence ID" value="GFJ84916.1"/>
    <property type="molecule type" value="Genomic_DNA"/>
</dbReference>
<sequence length="111" mass="12060">MHGTIPILPSTDLDRTAAFFATVGFKEEERSEHYLVLGSGDAELHFALQDTATAGQCLVLVVDALALWKRLHEHAVTGVGDVADRAYGLRDFTLVDPDDNQVRIGSPIPSE</sequence>
<dbReference type="SUPFAM" id="SSF54593">
    <property type="entry name" value="Glyoxalase/Bleomycin resistance protein/Dihydroxybiphenyl dioxygenase"/>
    <property type="match status" value="1"/>
</dbReference>
<gene>
    <name evidence="1" type="ORF">Phou_090960</name>
</gene>
<dbReference type="AlphaFoldDB" id="A0A6V8KSV1"/>
<reference evidence="1 2" key="2">
    <citation type="submission" date="2020-03" db="EMBL/GenBank/DDBJ databases">
        <authorList>
            <person name="Ichikawa N."/>
            <person name="Kimura A."/>
            <person name="Kitahashi Y."/>
            <person name="Uohara A."/>
        </authorList>
    </citation>
    <scope>NUCLEOTIDE SEQUENCE [LARGE SCALE GENOMIC DNA]</scope>
    <source>
        <strain evidence="1 2">NBRC 108639</strain>
    </source>
</reference>
<organism evidence="1 2">
    <name type="scientific">Phytohabitans houttuyneae</name>
    <dbReference type="NCBI Taxonomy" id="1076126"/>
    <lineage>
        <taxon>Bacteria</taxon>
        <taxon>Bacillati</taxon>
        <taxon>Actinomycetota</taxon>
        <taxon>Actinomycetes</taxon>
        <taxon>Micromonosporales</taxon>
        <taxon>Micromonosporaceae</taxon>
    </lineage>
</organism>
<reference evidence="1 2" key="1">
    <citation type="submission" date="2020-03" db="EMBL/GenBank/DDBJ databases">
        <title>Whole genome shotgun sequence of Phytohabitans houttuyneae NBRC 108639.</title>
        <authorList>
            <person name="Komaki H."/>
            <person name="Tamura T."/>
        </authorList>
    </citation>
    <scope>NUCLEOTIDE SEQUENCE [LARGE SCALE GENOMIC DNA]</scope>
    <source>
        <strain evidence="1 2">NBRC 108639</strain>
    </source>
</reference>